<feature type="compositionally biased region" description="Polar residues" evidence="1">
    <location>
        <begin position="144"/>
        <end position="156"/>
    </location>
</feature>
<evidence type="ECO:0000313" key="2">
    <source>
        <dbReference type="EnsemblMetazoa" id="XP_038075402.1"/>
    </source>
</evidence>
<dbReference type="AlphaFoldDB" id="A0A914BIZ2"/>
<keyword evidence="3" id="KW-1185">Reference proteome</keyword>
<feature type="compositionally biased region" description="Polar residues" evidence="1">
    <location>
        <begin position="47"/>
        <end position="60"/>
    </location>
</feature>
<dbReference type="GeneID" id="119743118"/>
<proteinExistence type="predicted"/>
<evidence type="ECO:0000313" key="3">
    <source>
        <dbReference type="Proteomes" id="UP000887568"/>
    </source>
</evidence>
<dbReference type="Proteomes" id="UP000887568">
    <property type="component" value="Unplaced"/>
</dbReference>
<feature type="compositionally biased region" description="Polar residues" evidence="1">
    <location>
        <begin position="69"/>
        <end position="97"/>
    </location>
</feature>
<accession>A0A914BIZ2</accession>
<dbReference type="EnsemblMetazoa" id="XM_038219474.1">
    <property type="protein sequence ID" value="XP_038075402.1"/>
    <property type="gene ID" value="LOC119743118"/>
</dbReference>
<feature type="compositionally biased region" description="Basic and acidic residues" evidence="1">
    <location>
        <begin position="122"/>
        <end position="131"/>
    </location>
</feature>
<evidence type="ECO:0000256" key="1">
    <source>
        <dbReference type="SAM" id="MobiDB-lite"/>
    </source>
</evidence>
<name>A0A914BIZ2_PATMI</name>
<sequence>MRWLMEFKMMHFVRVTPNIAPIYVHQDCTDYQMGEELDTIKEVPENGTETSTKEISSIDTQPDLLESCPGSSTPIQHEGGTFSSGCNIESSPSPSQSKTDHEDALSADEGIQTSPPFETDDPWDHDSDAHEITTTPNKRRYSMSAVTPRSARSTQEVDGEIGVKLRSPTKSWLAEEVKARRWRYRPKSCSLPHMDWLKQRTDTALDRSAEMQRRTAELIRSAKSVREQDV</sequence>
<feature type="region of interest" description="Disordered" evidence="1">
    <location>
        <begin position="42"/>
        <end position="162"/>
    </location>
</feature>
<organism evidence="2 3">
    <name type="scientific">Patiria miniata</name>
    <name type="common">Bat star</name>
    <name type="synonym">Asterina miniata</name>
    <dbReference type="NCBI Taxonomy" id="46514"/>
    <lineage>
        <taxon>Eukaryota</taxon>
        <taxon>Metazoa</taxon>
        <taxon>Echinodermata</taxon>
        <taxon>Eleutherozoa</taxon>
        <taxon>Asterozoa</taxon>
        <taxon>Asteroidea</taxon>
        <taxon>Valvatacea</taxon>
        <taxon>Valvatida</taxon>
        <taxon>Asterinidae</taxon>
        <taxon>Patiria</taxon>
    </lineage>
</organism>
<reference evidence="2" key="1">
    <citation type="submission" date="2022-11" db="UniProtKB">
        <authorList>
            <consortium name="EnsemblMetazoa"/>
        </authorList>
    </citation>
    <scope>IDENTIFICATION</scope>
</reference>
<protein>
    <submittedName>
        <fullName evidence="2">Uncharacterized protein</fullName>
    </submittedName>
</protein>
<dbReference type="RefSeq" id="XP_038075402.1">
    <property type="nucleotide sequence ID" value="XM_038219474.1"/>
</dbReference>